<dbReference type="SUPFAM" id="SSF52540">
    <property type="entry name" value="P-loop containing nucleoside triphosphate hydrolases"/>
    <property type="match status" value="1"/>
</dbReference>
<keyword evidence="4" id="KW-1048">Host nucleus</keyword>
<keyword evidence="5" id="KW-0235">DNA replication</keyword>
<dbReference type="GO" id="GO:0016817">
    <property type="term" value="F:hydrolase activity, acting on acid anhydrides"/>
    <property type="evidence" value="ECO:0007669"/>
    <property type="project" value="InterPro"/>
</dbReference>
<dbReference type="InterPro" id="IPR046935">
    <property type="entry name" value="PPV_E1_DBD_sf"/>
</dbReference>
<dbReference type="PROSITE" id="PS51206">
    <property type="entry name" value="SF3_HELICASE_1"/>
    <property type="match status" value="1"/>
</dbReference>
<comment type="catalytic activity">
    <reaction evidence="14">
        <text>ATP + H2O = ADP + phosphate + H(+)</text>
        <dbReference type="Rhea" id="RHEA:13065"/>
        <dbReference type="ChEBI" id="CHEBI:15377"/>
        <dbReference type="ChEBI" id="CHEBI:15378"/>
        <dbReference type="ChEBI" id="CHEBI:30616"/>
        <dbReference type="ChEBI" id="CHEBI:43474"/>
        <dbReference type="ChEBI" id="CHEBI:456216"/>
        <dbReference type="EC" id="5.6.2.4"/>
    </reaction>
</comment>
<sequence length="687" mass="77080">MDFILTEAEEEGVTGWEEDTEEETEDTGIGTYSQLFAEDAEIDTYSSPGEDDCDHRALLHEQQRRDDNHVLSELGYLFHPKKRRYDDGGGHGSPHDAGSDTGAEPQGLRDSALQRPAEVCDILRRRVPAQNATSPIPPSAGTLDRYTVRSSGTVSGGPLQRLREDASSKDAIRKTTDTNTTRPALRPVLATITNTCGNEGARGLHQKQPDSGKSPAGGTTQEQDASQGAQLLQRILTAKNTRNTQLAIFKELYGPSYTDVTRTFKSDKTQSYEWVFVILGSASIAYEALRECLKTQTQFILCDVEPSKQLGLFYCGFNASKNREGVRRCLKHFNVDVTNIPLCDPPNKRSITAALFFQRLMACHGEAPVWCRDLIATGELKNGEGFQLSKMVQWAMDHNICEEGQIAFGYAQLAETDANAQLWLSSNSQAKYVRDATIMVKHFNRGRLHATPMTEHIAVRMREYVGEDDEEGWKQIIVFLRYQHVPLNDFLQVLRYWLKGRPKKSTIAILGVPDSGKTMFTMSLMKFMDGRILNYANSKSHFWLQPLLECKAAAIDDVTFPCWDYINLYLRPALDGTSICIDCKHRAPVQAKCPPLILTSNYDPRDVTGAGEERYVYKYLFSRISFICFNRVIPQVGGRPRFLVLPEHWRSFLLKYKAELDLDLEEYDYGQSTEPAEDTGGAAGAGE</sequence>
<dbReference type="InterPro" id="IPR014015">
    <property type="entry name" value="Helicase_SF3_DNA-vir"/>
</dbReference>
<evidence type="ECO:0000256" key="12">
    <source>
        <dbReference type="ARBA" id="ARBA00034617"/>
    </source>
</evidence>
<dbReference type="GO" id="GO:0042025">
    <property type="term" value="C:host cell nucleus"/>
    <property type="evidence" value="ECO:0007669"/>
    <property type="project" value="UniProtKB-SubCell"/>
</dbReference>
<reference evidence="18" key="1">
    <citation type="journal article" date="2019" name="Front. Microbiol.">
        <title>New Insight Into Avian Papillomavirus Ecology and Evolution From Characterization of Novel Wild Bird Papillomaviruses.</title>
        <authorList>
            <person name="Canuti M."/>
            <person name="Munro H.J."/>
            <person name="Robertson G.J."/>
            <person name="Kroyer A."/>
            <person name="Roul S."/>
            <person name="Ojkic D."/>
            <person name="Whitney H."/>
            <person name="Lang A.S."/>
        </authorList>
    </citation>
    <scope>NUCLEOTIDE SEQUENCE</scope>
    <source>
        <strain evidence="18">NL15_B30</strain>
    </source>
</reference>
<keyword evidence="8" id="KW-0347">Helicase</keyword>
<dbReference type="GO" id="GO:0005524">
    <property type="term" value="F:ATP binding"/>
    <property type="evidence" value="ECO:0007669"/>
    <property type="project" value="UniProtKB-KW"/>
</dbReference>
<feature type="domain" description="SF3 helicase" evidence="17">
    <location>
        <begin position="485"/>
        <end position="642"/>
    </location>
</feature>
<evidence type="ECO:0000256" key="3">
    <source>
        <dbReference type="ARBA" id="ARBA00022553"/>
    </source>
</evidence>
<dbReference type="Pfam" id="PF00519">
    <property type="entry name" value="PPV_E1_C"/>
    <property type="match status" value="1"/>
</dbReference>
<organism evidence="18 19">
    <name type="scientific">Gull papillomavirus 1</name>
    <dbReference type="NCBI Taxonomy" id="2562547"/>
    <lineage>
        <taxon>Viruses</taxon>
        <taxon>Monodnaviria</taxon>
        <taxon>Shotokuvirae</taxon>
        <taxon>Cossaviricota</taxon>
        <taxon>Papovaviricetes</taxon>
        <taxon>Zurhausenvirales</taxon>
        <taxon>Papillomaviridae</taxon>
    </lineage>
</organism>
<proteinExistence type="predicted"/>
<evidence type="ECO:0000256" key="16">
    <source>
        <dbReference type="SAM" id="MobiDB-lite"/>
    </source>
</evidence>
<keyword evidence="11" id="KW-0413">Isomerase</keyword>
<accession>A0AAE6D2X9</accession>
<keyword evidence="2" id="KW-0244">Early protein</keyword>
<name>A0AAE6D2X9_9PAPI</name>
<feature type="compositionally biased region" description="Basic and acidic residues" evidence="16">
    <location>
        <begin position="161"/>
        <end position="176"/>
    </location>
</feature>
<gene>
    <name evidence="18" type="primary">E1</name>
</gene>
<dbReference type="GO" id="GO:0003677">
    <property type="term" value="F:DNA binding"/>
    <property type="evidence" value="ECO:0007669"/>
    <property type="project" value="UniProtKB-KW"/>
</dbReference>
<keyword evidence="7" id="KW-0378">Hydrolase</keyword>
<evidence type="ECO:0000256" key="4">
    <source>
        <dbReference type="ARBA" id="ARBA00022562"/>
    </source>
</evidence>
<evidence type="ECO:0000256" key="7">
    <source>
        <dbReference type="ARBA" id="ARBA00022801"/>
    </source>
</evidence>
<evidence type="ECO:0000256" key="1">
    <source>
        <dbReference type="ARBA" id="ARBA00004147"/>
    </source>
</evidence>
<feature type="compositionally biased region" description="Basic and acidic residues" evidence="16">
    <location>
        <begin position="84"/>
        <end position="98"/>
    </location>
</feature>
<feature type="region of interest" description="Disordered" evidence="16">
    <location>
        <begin position="1"/>
        <end position="31"/>
    </location>
</feature>
<evidence type="ECO:0000256" key="5">
    <source>
        <dbReference type="ARBA" id="ARBA00022705"/>
    </source>
</evidence>
<evidence type="ECO:0000256" key="8">
    <source>
        <dbReference type="ARBA" id="ARBA00022806"/>
    </source>
</evidence>
<dbReference type="InterPro" id="IPR046832">
    <property type="entry name" value="PPV_E1_DBD"/>
</dbReference>
<dbReference type="Gene3D" id="3.40.1310.10">
    <property type="match status" value="1"/>
</dbReference>
<dbReference type="GO" id="GO:0043138">
    <property type="term" value="F:3'-5' DNA helicase activity"/>
    <property type="evidence" value="ECO:0007669"/>
    <property type="project" value="UniProtKB-EC"/>
</dbReference>
<evidence type="ECO:0000256" key="11">
    <source>
        <dbReference type="ARBA" id="ARBA00023235"/>
    </source>
</evidence>
<evidence type="ECO:0000256" key="6">
    <source>
        <dbReference type="ARBA" id="ARBA00022741"/>
    </source>
</evidence>
<dbReference type="GO" id="GO:0006260">
    <property type="term" value="P:DNA replication"/>
    <property type="evidence" value="ECO:0007669"/>
    <property type="project" value="UniProtKB-KW"/>
</dbReference>
<evidence type="ECO:0000313" key="19">
    <source>
        <dbReference type="Proteomes" id="UP001229591"/>
    </source>
</evidence>
<dbReference type="EC" id="5.6.2.4" evidence="13"/>
<dbReference type="Proteomes" id="UP001229591">
    <property type="component" value="Segment"/>
</dbReference>
<evidence type="ECO:0000256" key="14">
    <source>
        <dbReference type="ARBA" id="ARBA00048988"/>
    </source>
</evidence>
<protein>
    <recommendedName>
        <fullName evidence="13">DNA 3'-5' helicase</fullName>
        <ecNumber evidence="13">5.6.2.4</ecNumber>
    </recommendedName>
</protein>
<keyword evidence="6" id="KW-0547">Nucleotide-binding</keyword>
<evidence type="ECO:0000256" key="10">
    <source>
        <dbReference type="ARBA" id="ARBA00023125"/>
    </source>
</evidence>
<evidence type="ECO:0000259" key="17">
    <source>
        <dbReference type="PROSITE" id="PS51206"/>
    </source>
</evidence>
<dbReference type="InterPro" id="IPR001177">
    <property type="entry name" value="PPV_DNA_helicase_E1_C"/>
</dbReference>
<evidence type="ECO:0000256" key="9">
    <source>
        <dbReference type="ARBA" id="ARBA00022840"/>
    </source>
</evidence>
<dbReference type="SUPFAM" id="SSF55464">
    <property type="entry name" value="Origin of replication-binding domain, RBD-like"/>
    <property type="match status" value="1"/>
</dbReference>
<dbReference type="Gene3D" id="3.40.50.300">
    <property type="entry name" value="P-loop containing nucleotide triphosphate hydrolases"/>
    <property type="match status" value="1"/>
</dbReference>
<keyword evidence="10" id="KW-0238">DNA-binding</keyword>
<feature type="region of interest" description="Disordered" evidence="16">
    <location>
        <begin position="130"/>
        <end position="228"/>
    </location>
</feature>
<feature type="compositionally biased region" description="Acidic residues" evidence="16">
    <location>
        <begin position="7"/>
        <end position="26"/>
    </location>
</feature>
<keyword evidence="9" id="KW-0067">ATP-binding</keyword>
<dbReference type="Pfam" id="PF20450">
    <property type="entry name" value="PPV_E1_DBD"/>
    <property type="match status" value="1"/>
</dbReference>
<dbReference type="Gene3D" id="1.10.10.510">
    <property type="entry name" value="Zinc finger, large T-antigen D1 domain"/>
    <property type="match status" value="1"/>
</dbReference>
<evidence type="ECO:0000313" key="18">
    <source>
        <dbReference type="EMBL" id="QBR99475.1"/>
    </source>
</evidence>
<evidence type="ECO:0000256" key="15">
    <source>
        <dbReference type="ARBA" id="ARBA00093297"/>
    </source>
</evidence>
<dbReference type="InterPro" id="IPR027417">
    <property type="entry name" value="P-loop_NTPase"/>
</dbReference>
<feature type="compositionally biased region" description="Polar residues" evidence="16">
    <location>
        <begin position="217"/>
        <end position="228"/>
    </location>
</feature>
<dbReference type="InterPro" id="IPR037102">
    <property type="entry name" value="Znf_lg_T-Ag_D1_dom_sf"/>
</dbReference>
<evidence type="ECO:0000256" key="13">
    <source>
        <dbReference type="ARBA" id="ARBA00034808"/>
    </source>
</evidence>
<feature type="region of interest" description="Disordered" evidence="16">
    <location>
        <begin position="82"/>
        <end position="110"/>
    </location>
</feature>
<evidence type="ECO:0000256" key="2">
    <source>
        <dbReference type="ARBA" id="ARBA00022518"/>
    </source>
</evidence>
<comment type="catalytic activity">
    <reaction evidence="12">
        <text>Couples ATP hydrolysis with the unwinding of duplex DNA by translocating in the 3'-5' direction.</text>
        <dbReference type="EC" id="5.6.2.4"/>
    </reaction>
</comment>
<comment type="subcellular location">
    <subcellularLocation>
        <location evidence="1">Host nucleus</location>
    </subcellularLocation>
</comment>
<comment type="function">
    <text evidence="15">ATP-dependent DNA 3'-5' helicase required for initiation of viral DNA replication. It forms a complex with the viral E2 protein. The E1-E2 complex binds to the replication origin which contains binding sites for both proteins. During the initial step, a dimer of E1 interacts with a dimer of protein E2 leading to a complex that binds the viral origin of replication with high specificity. Then, a second dimer of E1 displaces the E2 dimer in an ATP-dependent manner to form the E1 tetramer. Following this, two E1 monomers are added to each half of the site, which results in the formation of two E1 trimers on the viral ori. Subsequently, two hexamers will be created. The double hexamer acts as a bi-directional helicase machinery and unwinds the viral DNA and then recruits the host DNA polymerase to start replication.</text>
</comment>
<keyword evidence="3" id="KW-0597">Phosphoprotein</keyword>
<dbReference type="EMBL" id="MK620304">
    <property type="protein sequence ID" value="QBR99475.1"/>
    <property type="molecule type" value="Genomic_DNA"/>
</dbReference>